<feature type="region of interest" description="Disordered" evidence="1">
    <location>
        <begin position="54"/>
        <end position="84"/>
    </location>
</feature>
<reference evidence="2 3" key="1">
    <citation type="submission" date="2019-05" db="EMBL/GenBank/DDBJ databases">
        <authorList>
            <consortium name="Science for Life Laboratories"/>
        </authorList>
    </citation>
    <scope>NUCLEOTIDE SEQUENCE [LARGE SCALE GENOMIC DNA]</scope>
    <source>
        <strain evidence="2">Soil9</strain>
    </source>
</reference>
<evidence type="ECO:0000256" key="1">
    <source>
        <dbReference type="SAM" id="MobiDB-lite"/>
    </source>
</evidence>
<name>A0A6P2D6R0_9BACT</name>
<sequence length="189" mass="20834">MDRDEHVLAHGSEPAVPDLDQTAPCSEPDRGCARHEHERARELARPFFGYSPHVNGRSWARSRSTRSGSNTTSASIHMSSAPPAPSASEAIWLGAASTVEYPRYRHTGCPRRSSSRSASSIAPPTGTRMTHSASAAAGGITVPRECRLDYTNHKSGKYGVITRPRVPCAFFGRNFLIVFRLRWQWRGFV</sequence>
<dbReference type="AlphaFoldDB" id="A0A6P2D6R0"/>
<dbReference type="Proteomes" id="UP000464178">
    <property type="component" value="Chromosome"/>
</dbReference>
<feature type="region of interest" description="Disordered" evidence="1">
    <location>
        <begin position="107"/>
        <end position="136"/>
    </location>
</feature>
<feature type="compositionally biased region" description="Low complexity" evidence="1">
    <location>
        <begin position="111"/>
        <end position="120"/>
    </location>
</feature>
<proteinExistence type="predicted"/>
<dbReference type="KEGG" id="gms:SOIL9_10930"/>
<keyword evidence="3" id="KW-1185">Reference proteome</keyword>
<accession>A0A6P2D6R0</accession>
<evidence type="ECO:0000313" key="2">
    <source>
        <dbReference type="EMBL" id="VTR96693.1"/>
    </source>
</evidence>
<feature type="compositionally biased region" description="Basic and acidic residues" evidence="1">
    <location>
        <begin position="27"/>
        <end position="37"/>
    </location>
</feature>
<protein>
    <submittedName>
        <fullName evidence="2">Uncharacterized protein</fullName>
    </submittedName>
</protein>
<evidence type="ECO:0000313" key="3">
    <source>
        <dbReference type="Proteomes" id="UP000464178"/>
    </source>
</evidence>
<gene>
    <name evidence="2" type="ORF">SOIL9_10930</name>
</gene>
<organism evidence="2 3">
    <name type="scientific">Gemmata massiliana</name>
    <dbReference type="NCBI Taxonomy" id="1210884"/>
    <lineage>
        <taxon>Bacteria</taxon>
        <taxon>Pseudomonadati</taxon>
        <taxon>Planctomycetota</taxon>
        <taxon>Planctomycetia</taxon>
        <taxon>Gemmatales</taxon>
        <taxon>Gemmataceae</taxon>
        <taxon>Gemmata</taxon>
    </lineage>
</organism>
<feature type="region of interest" description="Disordered" evidence="1">
    <location>
        <begin position="1"/>
        <end position="37"/>
    </location>
</feature>
<feature type="compositionally biased region" description="Low complexity" evidence="1">
    <location>
        <begin position="61"/>
        <end position="84"/>
    </location>
</feature>
<dbReference type="EMBL" id="LR593886">
    <property type="protein sequence ID" value="VTR96693.1"/>
    <property type="molecule type" value="Genomic_DNA"/>
</dbReference>